<organism evidence="2 3">
    <name type="scientific">Acidovorax facilis</name>
    <dbReference type="NCBI Taxonomy" id="12917"/>
    <lineage>
        <taxon>Bacteria</taxon>
        <taxon>Pseudomonadati</taxon>
        <taxon>Pseudomonadota</taxon>
        <taxon>Betaproteobacteria</taxon>
        <taxon>Burkholderiales</taxon>
        <taxon>Comamonadaceae</taxon>
        <taxon>Acidovorax</taxon>
    </lineage>
</organism>
<dbReference type="PANTHER" id="PTHR14237">
    <property type="entry name" value="MOLYBDOPTERIN COFACTOR SULFURASE MOSC"/>
    <property type="match status" value="1"/>
</dbReference>
<dbReference type="EMBL" id="JBHSAJ010000068">
    <property type="protein sequence ID" value="MFC3937564.1"/>
    <property type="molecule type" value="Genomic_DNA"/>
</dbReference>
<dbReference type="RefSeq" id="WP_055393388.1">
    <property type="nucleotide sequence ID" value="NZ_JAMXAX010000089.1"/>
</dbReference>
<evidence type="ECO:0000313" key="2">
    <source>
        <dbReference type="EMBL" id="MFC3937564.1"/>
    </source>
</evidence>
<dbReference type="PANTHER" id="PTHR14237:SF19">
    <property type="entry name" value="MITOCHONDRIAL AMIDOXIME REDUCING COMPONENT 1"/>
    <property type="match status" value="1"/>
</dbReference>
<accession>A0ABV8DGB2</accession>
<evidence type="ECO:0000259" key="1">
    <source>
        <dbReference type="PROSITE" id="PS51340"/>
    </source>
</evidence>
<evidence type="ECO:0000313" key="3">
    <source>
        <dbReference type="Proteomes" id="UP001595693"/>
    </source>
</evidence>
<gene>
    <name evidence="2" type="ORF">ACFOW3_23315</name>
</gene>
<dbReference type="PROSITE" id="PS51340">
    <property type="entry name" value="MOSC"/>
    <property type="match status" value="1"/>
</dbReference>
<feature type="domain" description="MOSC" evidence="1">
    <location>
        <begin position="126"/>
        <end position="285"/>
    </location>
</feature>
<keyword evidence="3" id="KW-1185">Reference proteome</keyword>
<comment type="caution">
    <text evidence="2">The sequence shown here is derived from an EMBL/GenBank/DDBJ whole genome shotgun (WGS) entry which is preliminary data.</text>
</comment>
<dbReference type="Pfam" id="PF03476">
    <property type="entry name" value="MOSC_N"/>
    <property type="match status" value="1"/>
</dbReference>
<dbReference type="Pfam" id="PF03473">
    <property type="entry name" value="MOSC"/>
    <property type="match status" value="1"/>
</dbReference>
<dbReference type="InterPro" id="IPR011037">
    <property type="entry name" value="Pyrv_Knase-like_insert_dom_sf"/>
</dbReference>
<protein>
    <submittedName>
        <fullName evidence="2">MOSC domain-containing protein</fullName>
    </submittedName>
</protein>
<dbReference type="SUPFAM" id="SSF141673">
    <property type="entry name" value="MOSC N-terminal domain-like"/>
    <property type="match status" value="1"/>
</dbReference>
<dbReference type="Proteomes" id="UP001595693">
    <property type="component" value="Unassembled WGS sequence"/>
</dbReference>
<name>A0ABV8DGB2_9BURK</name>
<dbReference type="InterPro" id="IPR005303">
    <property type="entry name" value="MOCOS_middle"/>
</dbReference>
<sequence>MSFHPDSDLSGTIARLFVYPVKSCAGIEVQQALLTDTGLDLDRAWMVVDAEGMFVTQRTLPRMALIRPQLKGDEMVLRAPGMLALHVAIDAVEAPAKVTVWRDTVPAWDMGAVAAQWFTDFLGQPCRLVRFDPEYRRLSSMEWTGGVEAPNQFADGFPLLLASQASMDELNVRLQAAGHAAAGIERFRPNVVLAGVDAHDEDRVDLVRVDAQEGEIHLQPVKPCSRCPIPDIDPATAESNPSVGDTLRTYRKDQRLDGAITFGMNAIVRQGAGQTLRVGQRVAANLRFD</sequence>
<dbReference type="InterPro" id="IPR005302">
    <property type="entry name" value="MoCF_Sase_C"/>
</dbReference>
<reference evidence="3" key="1">
    <citation type="journal article" date="2019" name="Int. J. Syst. Evol. Microbiol.">
        <title>The Global Catalogue of Microorganisms (GCM) 10K type strain sequencing project: providing services to taxonomists for standard genome sequencing and annotation.</title>
        <authorList>
            <consortium name="The Broad Institute Genomics Platform"/>
            <consortium name="The Broad Institute Genome Sequencing Center for Infectious Disease"/>
            <person name="Wu L."/>
            <person name="Ma J."/>
        </authorList>
    </citation>
    <scope>NUCLEOTIDE SEQUENCE [LARGE SCALE GENOMIC DNA]</scope>
    <source>
        <strain evidence="3">CCUG 2113</strain>
    </source>
</reference>
<dbReference type="SUPFAM" id="SSF50800">
    <property type="entry name" value="PK beta-barrel domain-like"/>
    <property type="match status" value="1"/>
</dbReference>
<proteinExistence type="predicted"/>